<organism evidence="7 8">
    <name type="scientific">Telluria mixta</name>
    <dbReference type="NCBI Taxonomy" id="34071"/>
    <lineage>
        <taxon>Bacteria</taxon>
        <taxon>Pseudomonadati</taxon>
        <taxon>Pseudomonadota</taxon>
        <taxon>Betaproteobacteria</taxon>
        <taxon>Burkholderiales</taxon>
        <taxon>Oxalobacteraceae</taxon>
        <taxon>Telluria group</taxon>
        <taxon>Telluria</taxon>
    </lineage>
</organism>
<dbReference type="PROSITE" id="PS00137">
    <property type="entry name" value="SUBTILASE_HIS"/>
    <property type="match status" value="1"/>
</dbReference>
<comment type="similarity">
    <text evidence="1 5">Belongs to the peptidase S8 family.</text>
</comment>
<dbReference type="Pfam" id="PF00082">
    <property type="entry name" value="Peptidase_S8"/>
    <property type="match status" value="1"/>
</dbReference>
<dbReference type="InterPro" id="IPR051048">
    <property type="entry name" value="Peptidase_S8/S53_subtilisin"/>
</dbReference>
<dbReference type="PANTHER" id="PTHR43399">
    <property type="entry name" value="SUBTILISIN-RELATED"/>
    <property type="match status" value="1"/>
</dbReference>
<comment type="caution">
    <text evidence="7">The sequence shown here is derived from an EMBL/GenBank/DDBJ whole genome shotgun (WGS) entry which is preliminary data.</text>
</comment>
<dbReference type="SUPFAM" id="SSF49785">
    <property type="entry name" value="Galactose-binding domain-like"/>
    <property type="match status" value="1"/>
</dbReference>
<dbReference type="CDD" id="cd04842">
    <property type="entry name" value="Peptidases_S8_Kp43_protease"/>
    <property type="match status" value="1"/>
</dbReference>
<dbReference type="Gene3D" id="3.40.50.200">
    <property type="entry name" value="Peptidase S8/S53 domain"/>
    <property type="match status" value="1"/>
</dbReference>
<feature type="active site" description="Charge relay system" evidence="5">
    <location>
        <position position="262"/>
    </location>
</feature>
<evidence type="ECO:0000256" key="5">
    <source>
        <dbReference type="PROSITE-ProRule" id="PRU01240"/>
    </source>
</evidence>
<dbReference type="RefSeq" id="WP_259447408.1">
    <property type="nucleotide sequence ID" value="NZ_CP119520.1"/>
</dbReference>
<dbReference type="InterPro" id="IPR036852">
    <property type="entry name" value="Peptidase_S8/S53_dom_sf"/>
</dbReference>
<dbReference type="EMBL" id="JANUHC010000001">
    <property type="protein sequence ID" value="MCS0628157.1"/>
    <property type="molecule type" value="Genomic_DNA"/>
</dbReference>
<dbReference type="InterPro" id="IPR008979">
    <property type="entry name" value="Galactose-bd-like_sf"/>
</dbReference>
<dbReference type="PRINTS" id="PR00723">
    <property type="entry name" value="SUBTILISIN"/>
</dbReference>
<name>A0ABT2BT58_9BURK</name>
<evidence type="ECO:0000256" key="4">
    <source>
        <dbReference type="ARBA" id="ARBA00022825"/>
    </source>
</evidence>
<feature type="active site" description="Charge relay system" evidence="5">
    <location>
        <position position="225"/>
    </location>
</feature>
<proteinExistence type="inferred from homology"/>
<dbReference type="InterPro" id="IPR000209">
    <property type="entry name" value="Peptidase_S8/S53_dom"/>
</dbReference>
<evidence type="ECO:0000259" key="6">
    <source>
        <dbReference type="Pfam" id="PF00082"/>
    </source>
</evidence>
<dbReference type="PROSITE" id="PS00138">
    <property type="entry name" value="SUBTILASE_SER"/>
    <property type="match status" value="1"/>
</dbReference>
<sequence>MAVISINGVKFDPAQDAPAMQTFGMLSQTNIAKSDYVLVQTRAPLTAPEKAALEQAGVRLLEYVDDAYVCAYKDRDLDRLRALPFVAWAGDYPEKVKVSPELHAATQSSSAHVLSMRSPAGLPGGGKQHVNIVLQRDADSGAALDQIATVAGVSRAGLAATNGKVRAVVEADRLDALAGIDQVQKIEAAREKQLWNNVARGILGADIVATQARFEGAGQIVAVCDTGFDNGDAADPHPAFEGRVRQLYAWGRPGDPSDQDGHGTHVCGSVLGDGHSEKYGAVRGCAPAATLVMQSIESADGTLGGLRDGVIPILQQAYADGARVHSNSWGDTNNGYSADSHDVDDFVWNNRDVVVVFAAGNAGRDGNRDGTIDGHSVGSPGTAKNCITVGASENDRPGFFYVGSNFKFSKYGEGWPRQFPVKPISTDTMAENPDGLAAFSSRGPTADGRIKPDVVAPGTAILSTRSRATGAGSGWGLSEDDMYLFEGGTSMATPLVSGCAAVVREYLEQNGAGTPSAALVKALIVNGAEPLRGQYTPSETGVVPNHHQGFGRVNVARSVDVDDGSRLLHFWDEDRTLDTGEEQVFKVALPKHAKSLKVTLVWTDPPGETLQNDLDLVVMAGGEVGYGNAAPGSTIPDRVNNVEQVLLLAVPPGDVEIRVKAYRCAIVPQSFALVARAYY</sequence>
<evidence type="ECO:0000256" key="2">
    <source>
        <dbReference type="ARBA" id="ARBA00022670"/>
    </source>
</evidence>
<keyword evidence="2 5" id="KW-0645">Protease</keyword>
<dbReference type="InterPro" id="IPR023828">
    <property type="entry name" value="Peptidase_S8_Ser-AS"/>
</dbReference>
<dbReference type="PROSITE" id="PS51892">
    <property type="entry name" value="SUBTILASE"/>
    <property type="match status" value="1"/>
</dbReference>
<dbReference type="InterPro" id="IPR034058">
    <property type="entry name" value="TagA/B/C/D_pept_dom"/>
</dbReference>
<dbReference type="InterPro" id="IPR015500">
    <property type="entry name" value="Peptidase_S8_subtilisin-rel"/>
</dbReference>
<reference evidence="7" key="1">
    <citation type="submission" date="2022-08" db="EMBL/GenBank/DDBJ databases">
        <title>Reclassification of Massilia species as members of the genera Telluria, Duganella, Pseudoduganella, Mokoshia gen. nov. and Zemynaea gen. nov. using orthogonal and non-orthogonal genome-based approaches.</title>
        <authorList>
            <person name="Bowman J.P."/>
        </authorList>
    </citation>
    <scope>NUCLEOTIDE SEQUENCE</scope>
    <source>
        <strain evidence="7">LMG 11547</strain>
    </source>
</reference>
<evidence type="ECO:0000313" key="7">
    <source>
        <dbReference type="EMBL" id="MCS0628157.1"/>
    </source>
</evidence>
<accession>A0ABT2BT58</accession>
<keyword evidence="3 5" id="KW-0378">Hydrolase</keyword>
<evidence type="ECO:0000313" key="8">
    <source>
        <dbReference type="Proteomes" id="UP001165263"/>
    </source>
</evidence>
<dbReference type="Gene3D" id="2.60.120.380">
    <property type="match status" value="1"/>
</dbReference>
<dbReference type="PANTHER" id="PTHR43399:SF4">
    <property type="entry name" value="CELL WALL-ASSOCIATED PROTEASE"/>
    <property type="match status" value="1"/>
</dbReference>
<dbReference type="InterPro" id="IPR022398">
    <property type="entry name" value="Peptidase_S8_His-AS"/>
</dbReference>
<evidence type="ECO:0000256" key="3">
    <source>
        <dbReference type="ARBA" id="ARBA00022801"/>
    </source>
</evidence>
<protein>
    <submittedName>
        <fullName evidence="7">S8 family serine peptidase</fullName>
    </submittedName>
</protein>
<gene>
    <name evidence="7" type="ORF">NX786_02210</name>
</gene>
<keyword evidence="8" id="KW-1185">Reference proteome</keyword>
<keyword evidence="4 5" id="KW-0720">Serine protease</keyword>
<feature type="active site" description="Charge relay system" evidence="5">
    <location>
        <position position="490"/>
    </location>
</feature>
<dbReference type="Proteomes" id="UP001165263">
    <property type="component" value="Unassembled WGS sequence"/>
</dbReference>
<feature type="domain" description="Peptidase S8/S53" evidence="6">
    <location>
        <begin position="216"/>
        <end position="551"/>
    </location>
</feature>
<evidence type="ECO:0000256" key="1">
    <source>
        <dbReference type="ARBA" id="ARBA00011073"/>
    </source>
</evidence>
<dbReference type="SUPFAM" id="SSF52743">
    <property type="entry name" value="Subtilisin-like"/>
    <property type="match status" value="1"/>
</dbReference>